<dbReference type="PROSITE" id="PS51257">
    <property type="entry name" value="PROKAR_LIPOPROTEIN"/>
    <property type="match status" value="1"/>
</dbReference>
<proteinExistence type="predicted"/>
<keyword evidence="1" id="KW-0732">Signal</keyword>
<keyword evidence="3" id="KW-1185">Reference proteome</keyword>
<name>A0A1N7JIK2_9GAMM</name>
<feature type="chain" id="PRO_5013383391" description="Lipoprotein" evidence="1">
    <location>
        <begin position="23"/>
        <end position="311"/>
    </location>
</feature>
<evidence type="ECO:0000313" key="2">
    <source>
        <dbReference type="EMBL" id="SIS49157.1"/>
    </source>
</evidence>
<dbReference type="EMBL" id="FTOH01000002">
    <property type="protein sequence ID" value="SIS49157.1"/>
    <property type="molecule type" value="Genomic_DNA"/>
</dbReference>
<dbReference type="AlphaFoldDB" id="A0A1N7JIK2"/>
<evidence type="ECO:0000256" key="1">
    <source>
        <dbReference type="SAM" id="SignalP"/>
    </source>
</evidence>
<feature type="signal peptide" evidence="1">
    <location>
        <begin position="1"/>
        <end position="22"/>
    </location>
</feature>
<dbReference type="RefSeq" id="WP_076514220.1">
    <property type="nucleotide sequence ID" value="NZ_FTOH01000002.1"/>
</dbReference>
<sequence>MFKKKSNRLTGLSLILSCFVIAGCATGSISSEDSEKSNNIDLSQGVTDKYFATFLAACRDEILDNQEWVDNIYYASASGEERNIFKAAKLADPSVMNSKSRDRAASVLDQNIREHGVGEHSILTLWYYGAIENYDNQKGVAEIKFFKEYDGHYSKYRSRYVTVNDFRKNDMEFDRKGGIFRSINKENRSIHRSIGLNKNRKRVLPYVFSFSSELKPSNYRARRSTRSESGDAALRMGKSAVYTLRLVEAETKSKPKYLLKMKPVGCEVRKWRDGWAGNYEYLTLVLEAYEYSVYSGSESDFSEEGLIYTSF</sequence>
<reference evidence="3" key="1">
    <citation type="submission" date="2017-01" db="EMBL/GenBank/DDBJ databases">
        <authorList>
            <person name="Varghese N."/>
            <person name="Submissions S."/>
        </authorList>
    </citation>
    <scope>NUCLEOTIDE SEQUENCE [LARGE SCALE GENOMIC DNA]</scope>
    <source>
        <strain evidence="3">DSM 24913</strain>
    </source>
</reference>
<accession>A0A1N7JIK2</accession>
<gene>
    <name evidence="2" type="ORF">SAMN05421686_10237</name>
</gene>
<organism evidence="2 3">
    <name type="scientific">Thalassolituus maritimus</name>
    <dbReference type="NCBI Taxonomy" id="484498"/>
    <lineage>
        <taxon>Bacteria</taxon>
        <taxon>Pseudomonadati</taxon>
        <taxon>Pseudomonadota</taxon>
        <taxon>Gammaproteobacteria</taxon>
        <taxon>Oceanospirillales</taxon>
        <taxon>Oceanospirillaceae</taxon>
        <taxon>Thalassolituus</taxon>
    </lineage>
</organism>
<evidence type="ECO:0000313" key="3">
    <source>
        <dbReference type="Proteomes" id="UP000185639"/>
    </source>
</evidence>
<evidence type="ECO:0008006" key="4">
    <source>
        <dbReference type="Google" id="ProtNLM"/>
    </source>
</evidence>
<dbReference type="Proteomes" id="UP000185639">
    <property type="component" value="Unassembled WGS sequence"/>
</dbReference>
<protein>
    <recommendedName>
        <fullName evidence="4">Lipoprotein</fullName>
    </recommendedName>
</protein>